<dbReference type="GO" id="GO:0015031">
    <property type="term" value="P:protein transport"/>
    <property type="evidence" value="ECO:0007669"/>
    <property type="project" value="UniProtKB-KW"/>
</dbReference>
<keyword evidence="11" id="KW-0009">Actin-binding</keyword>
<dbReference type="PROSITE" id="PS51377">
    <property type="entry name" value="KIND"/>
    <property type="match status" value="1"/>
</dbReference>
<dbReference type="GO" id="GO:0036089">
    <property type="term" value="P:cleavage furrow formation"/>
    <property type="evidence" value="ECO:0007669"/>
    <property type="project" value="TreeGrafter"/>
</dbReference>
<dbReference type="SMART" id="SM00750">
    <property type="entry name" value="KIND"/>
    <property type="match status" value="1"/>
</dbReference>
<evidence type="ECO:0000313" key="17">
    <source>
        <dbReference type="Proteomes" id="UP000248484"/>
    </source>
</evidence>
<evidence type="ECO:0000313" key="18">
    <source>
        <dbReference type="RefSeq" id="XP_028336533.1"/>
    </source>
</evidence>
<dbReference type="GO" id="GO:0030659">
    <property type="term" value="C:cytoplasmic vesicle membrane"/>
    <property type="evidence" value="ECO:0007669"/>
    <property type="project" value="UniProtKB-SubCell"/>
</dbReference>
<evidence type="ECO:0000256" key="9">
    <source>
        <dbReference type="ARBA" id="ARBA00022927"/>
    </source>
</evidence>
<dbReference type="PANTHER" id="PTHR21345:SF8">
    <property type="entry name" value="PROTEIN SPIRE HOMOLOG 1"/>
    <property type="match status" value="1"/>
</dbReference>
<dbReference type="SUPFAM" id="SSF57903">
    <property type="entry name" value="FYVE/PHD zinc finger"/>
    <property type="match status" value="1"/>
</dbReference>
<sequence length="787" mass="88886">MAQPAGPEGGEGPPDPGAAAGPQHALSLEEILRLYNQPINEEQAWAVCYQCCGSLRAADAGRRQPRRRVRSAAQIRVWRDGAVTLAPAAGDAGEPTAAAGKLEYSHCTETEVIESLGIIIYKALDYGLKENEERELSPPLEQLIDRMANTVEADGSNDEGYEAADEGLEEEEDEKRKISAIRSYRDVMKLCAAHLPTASEAPNHYQAVCRALFAETMELHTFLTKIKSAKENLKKIQEMEKSNESNTDLEELKNADWARFWVQVMRDLRNGVKLKKVQERQYNPLPIEYQLTPYEMLMDDIRSKRYTLRKVMVNGDIPPRLKKSAHEIILDFIRSRPPLNPASARKLKPTPPRPRSLHERILEEIKAERKLRPVSPEETRRGRLEVATPASPKNVLESSMVNGGLTSQSRENGAGAVQQVPVQRKKLLKAPTLAELDSSDSEEETLPRSASSSASPSFLEAPFLEAVSTRKNPPKFLPMSSTPQPERRQPPQRRHSIEKETPTNVRQFLPASRQSSRSLVPRITRVWPTTPFRPLFSTLQTASLLGSHPLEAALLGVAGAMYYLCERAFTSRWKSAKEEFCYPVECLALTVEEVMHIRQVLVKAELEKYQQYKDVYTALKKGKLCFCCRTRRFSFFTWSYTCQFCKRPVCSQCCKKMRLPSKPYSTLPIFSLGPSALQRGESCMRPEKPATGHHRPLRSIARLSSKSKSVDKSDEELQFPKELMEDWSTMEVCVDCKKFISEIINSSRYSLVLANKRARLKRKTQSFYMSSAGPSEYCPSERTISEV</sequence>
<feature type="compositionally biased region" description="Polar residues" evidence="15">
    <location>
        <begin position="502"/>
        <end position="513"/>
    </location>
</feature>
<dbReference type="CTD" id="56907"/>
<organism evidence="17 18">
    <name type="scientific">Physeter macrocephalus</name>
    <name type="common">Sperm whale</name>
    <name type="synonym">Physeter catodon</name>
    <dbReference type="NCBI Taxonomy" id="9755"/>
    <lineage>
        <taxon>Eukaryota</taxon>
        <taxon>Metazoa</taxon>
        <taxon>Chordata</taxon>
        <taxon>Craniata</taxon>
        <taxon>Vertebrata</taxon>
        <taxon>Euteleostomi</taxon>
        <taxon>Mammalia</taxon>
        <taxon>Eutheria</taxon>
        <taxon>Laurasiatheria</taxon>
        <taxon>Artiodactyla</taxon>
        <taxon>Whippomorpha</taxon>
        <taxon>Cetacea</taxon>
        <taxon>Odontoceti</taxon>
        <taxon>Physeteridae</taxon>
        <taxon>Physeter</taxon>
    </lineage>
</organism>
<dbReference type="GO" id="GO:0030041">
    <property type="term" value="P:actin filament polymerization"/>
    <property type="evidence" value="ECO:0007669"/>
    <property type="project" value="TreeGrafter"/>
</dbReference>
<feature type="region of interest" description="Disordered" evidence="15">
    <location>
        <begin position="368"/>
        <end position="398"/>
    </location>
</feature>
<dbReference type="GO" id="GO:0070649">
    <property type="term" value="P:formin-nucleated actin cable assembly"/>
    <property type="evidence" value="ECO:0007669"/>
    <property type="project" value="UniProtKB-ARBA"/>
</dbReference>
<feature type="region of interest" description="Disordered" evidence="15">
    <location>
        <begin position="1"/>
        <end position="23"/>
    </location>
</feature>
<dbReference type="GO" id="GO:0040038">
    <property type="term" value="P:polar body extrusion after meiotic divisions"/>
    <property type="evidence" value="ECO:0007669"/>
    <property type="project" value="TreeGrafter"/>
</dbReference>
<dbReference type="Pfam" id="PF16474">
    <property type="entry name" value="KIND"/>
    <property type="match status" value="1"/>
</dbReference>
<dbReference type="AlphaFoldDB" id="A0A455AKZ6"/>
<evidence type="ECO:0000256" key="15">
    <source>
        <dbReference type="SAM" id="MobiDB-lite"/>
    </source>
</evidence>
<keyword evidence="9" id="KW-0653">Protein transport</keyword>
<dbReference type="GO" id="GO:0003779">
    <property type="term" value="F:actin binding"/>
    <property type="evidence" value="ECO:0007669"/>
    <property type="project" value="UniProtKB-KW"/>
</dbReference>
<dbReference type="GO" id="GO:0051295">
    <property type="term" value="P:establishment of meiotic spindle localization"/>
    <property type="evidence" value="ECO:0007669"/>
    <property type="project" value="TreeGrafter"/>
</dbReference>
<evidence type="ECO:0000256" key="1">
    <source>
        <dbReference type="ARBA" id="ARBA00004180"/>
    </source>
</evidence>
<evidence type="ECO:0000256" key="8">
    <source>
        <dbReference type="ARBA" id="ARBA00022737"/>
    </source>
</evidence>
<dbReference type="CDD" id="cd15767">
    <property type="entry name" value="FYVE_SPIR1"/>
    <property type="match status" value="1"/>
</dbReference>
<dbReference type="InterPro" id="IPR011019">
    <property type="entry name" value="KIND_dom"/>
</dbReference>
<dbReference type="GO" id="GO:0005856">
    <property type="term" value="C:cytoskeleton"/>
    <property type="evidence" value="ECO:0007669"/>
    <property type="project" value="UniProtKB-SubCell"/>
</dbReference>
<dbReference type="InterPro" id="IPR029901">
    <property type="entry name" value="Spire"/>
</dbReference>
<gene>
    <name evidence="18" type="primary">SPIRE1</name>
</gene>
<dbReference type="GO" id="GO:0048193">
    <property type="term" value="P:Golgi vesicle transport"/>
    <property type="evidence" value="ECO:0007669"/>
    <property type="project" value="TreeGrafter"/>
</dbReference>
<feature type="compositionally biased region" description="Acidic residues" evidence="15">
    <location>
        <begin position="155"/>
        <end position="173"/>
    </location>
</feature>
<evidence type="ECO:0000256" key="4">
    <source>
        <dbReference type="ARBA" id="ARBA00010956"/>
    </source>
</evidence>
<feature type="compositionally biased region" description="Basic and acidic residues" evidence="15">
    <location>
        <begin position="485"/>
        <end position="501"/>
    </location>
</feature>
<dbReference type="CDD" id="cd22186">
    <property type="entry name" value="WH2_Spire1-2_r3"/>
    <property type="match status" value="1"/>
</dbReference>
<dbReference type="CDD" id="cd22080">
    <property type="entry name" value="WH2_Spire1_r4"/>
    <property type="match status" value="1"/>
</dbReference>
<keyword evidence="13" id="KW-0968">Cytoplasmic vesicle</keyword>
<feature type="compositionally biased region" description="Basic and acidic residues" evidence="15">
    <location>
        <begin position="368"/>
        <end position="384"/>
    </location>
</feature>
<comment type="subcellular location">
    <subcellularLocation>
        <location evidence="3">Cell membrane</location>
        <topology evidence="3">Peripheral membrane protein</topology>
        <orientation evidence="3">Cytoplasmic side</orientation>
    </subcellularLocation>
    <subcellularLocation>
        <location evidence="2">Cytoplasm</location>
        <location evidence="2">Cytoskeleton</location>
    </subcellularLocation>
    <subcellularLocation>
        <location evidence="1">Cytoplasmic vesicle membrane</location>
        <topology evidence="1">Peripheral membrane protein</topology>
        <orientation evidence="1">Cytoplasmic side</orientation>
    </subcellularLocation>
</comment>
<dbReference type="FunFam" id="1.10.510.10:FF:000455">
    <property type="entry name" value="protein spire homolog 1 isoform X1"/>
    <property type="match status" value="1"/>
</dbReference>
<dbReference type="CDD" id="cd22078">
    <property type="entry name" value="WH2_Spire1_r2-like"/>
    <property type="match status" value="1"/>
</dbReference>
<evidence type="ECO:0000259" key="16">
    <source>
        <dbReference type="PROSITE" id="PS51377"/>
    </source>
</evidence>
<feature type="region of interest" description="Disordered" evidence="15">
    <location>
        <begin position="153"/>
        <end position="174"/>
    </location>
</feature>
<dbReference type="GeneID" id="102989256"/>
<feature type="domain" description="KIND" evidence="16">
    <location>
        <begin position="26"/>
        <end position="219"/>
    </location>
</feature>
<feature type="region of interest" description="Disordered" evidence="15">
    <location>
        <begin position="339"/>
        <end position="358"/>
    </location>
</feature>
<evidence type="ECO:0000256" key="5">
    <source>
        <dbReference type="ARBA" id="ARBA00022448"/>
    </source>
</evidence>
<evidence type="ECO:0000256" key="11">
    <source>
        <dbReference type="ARBA" id="ARBA00023203"/>
    </source>
</evidence>
<name>A0A455AKZ6_PHYMC</name>
<dbReference type="InterPro" id="IPR029905">
    <property type="entry name" value="Spir-1_FYVE-rel_dom"/>
</dbReference>
<dbReference type="GO" id="GO:0005938">
    <property type="term" value="C:cell cortex"/>
    <property type="evidence" value="ECO:0007669"/>
    <property type="project" value="TreeGrafter"/>
</dbReference>
<evidence type="ECO:0000256" key="6">
    <source>
        <dbReference type="ARBA" id="ARBA00022475"/>
    </source>
</evidence>
<dbReference type="PANTHER" id="PTHR21345">
    <property type="entry name" value="SPIRE"/>
    <property type="match status" value="1"/>
</dbReference>
<feature type="region of interest" description="Disordered" evidence="15">
    <location>
        <begin position="469"/>
        <end position="513"/>
    </location>
</feature>
<dbReference type="GO" id="GO:0005886">
    <property type="term" value="C:plasma membrane"/>
    <property type="evidence" value="ECO:0007669"/>
    <property type="project" value="UniProtKB-SubCell"/>
</dbReference>
<evidence type="ECO:0000256" key="2">
    <source>
        <dbReference type="ARBA" id="ARBA00004245"/>
    </source>
</evidence>
<dbReference type="InterPro" id="IPR011011">
    <property type="entry name" value="Znf_FYVE_PHD"/>
</dbReference>
<keyword evidence="17" id="KW-1185">Reference proteome</keyword>
<accession>A0A455AKZ6</accession>
<feature type="region of interest" description="Disordered" evidence="15">
    <location>
        <begin position="431"/>
        <end position="457"/>
    </location>
</feature>
<dbReference type="Gene3D" id="1.10.510.10">
    <property type="entry name" value="Transferase(Phosphotransferase) domain 1"/>
    <property type="match status" value="1"/>
</dbReference>
<keyword evidence="6" id="KW-1003">Cell membrane</keyword>
<evidence type="ECO:0000256" key="12">
    <source>
        <dbReference type="ARBA" id="ARBA00023212"/>
    </source>
</evidence>
<protein>
    <submittedName>
        <fullName evidence="18">Protein spire homolog 1 isoform X7</fullName>
    </submittedName>
</protein>
<keyword evidence="10" id="KW-0472">Membrane</keyword>
<comment type="similarity">
    <text evidence="4">Belongs to the spire family.</text>
</comment>
<dbReference type="GO" id="GO:0008017">
    <property type="term" value="F:microtubule binding"/>
    <property type="evidence" value="ECO:0007669"/>
    <property type="project" value="TreeGrafter"/>
</dbReference>
<keyword evidence="14" id="KW-0175">Coiled coil</keyword>
<keyword evidence="5" id="KW-0813">Transport</keyword>
<feature type="coiled-coil region" evidence="14">
    <location>
        <begin position="219"/>
        <end position="246"/>
    </location>
</feature>
<proteinExistence type="inferred from homology"/>
<keyword evidence="7" id="KW-0963">Cytoplasm</keyword>
<dbReference type="RefSeq" id="XP_028336533.1">
    <property type="nucleotide sequence ID" value="XM_028480732.2"/>
</dbReference>
<dbReference type="GO" id="GO:0051639">
    <property type="term" value="P:actin filament network formation"/>
    <property type="evidence" value="ECO:0007669"/>
    <property type="project" value="TreeGrafter"/>
</dbReference>
<dbReference type="GO" id="GO:0045010">
    <property type="term" value="P:actin nucleation"/>
    <property type="evidence" value="ECO:0007669"/>
    <property type="project" value="InterPro"/>
</dbReference>
<evidence type="ECO:0000256" key="7">
    <source>
        <dbReference type="ARBA" id="ARBA00022490"/>
    </source>
</evidence>
<keyword evidence="8" id="KW-0677">Repeat</keyword>
<dbReference type="Proteomes" id="UP000248484">
    <property type="component" value="Chromosome 19"/>
</dbReference>
<reference evidence="18" key="1">
    <citation type="submission" date="2025-08" db="UniProtKB">
        <authorList>
            <consortium name="RefSeq"/>
        </authorList>
    </citation>
    <scope>IDENTIFICATION</scope>
    <source>
        <tissue evidence="18">Muscle</tissue>
    </source>
</reference>
<keyword evidence="12" id="KW-0206">Cytoskeleton</keyword>
<evidence type="ECO:0000256" key="14">
    <source>
        <dbReference type="SAM" id="Coils"/>
    </source>
</evidence>
<evidence type="ECO:0000256" key="13">
    <source>
        <dbReference type="ARBA" id="ARBA00023329"/>
    </source>
</evidence>
<dbReference type="CDD" id="cd22065">
    <property type="entry name" value="WH2_Spire_1-2_r1"/>
    <property type="match status" value="1"/>
</dbReference>
<evidence type="ECO:0000256" key="3">
    <source>
        <dbReference type="ARBA" id="ARBA00004413"/>
    </source>
</evidence>
<evidence type="ECO:0000256" key="10">
    <source>
        <dbReference type="ARBA" id="ARBA00023136"/>
    </source>
</evidence>